<keyword evidence="2" id="KW-1185">Reference proteome</keyword>
<reference evidence="1 2" key="1">
    <citation type="submission" date="2013-09" db="EMBL/GenBank/DDBJ databases">
        <title>Corchorus capsularis genome sequencing.</title>
        <authorList>
            <person name="Alam M."/>
            <person name="Haque M.S."/>
            <person name="Islam M.S."/>
            <person name="Emdad E.M."/>
            <person name="Islam M.M."/>
            <person name="Ahmed B."/>
            <person name="Halim A."/>
            <person name="Hossen Q.M.M."/>
            <person name="Hossain M.Z."/>
            <person name="Ahmed R."/>
            <person name="Khan M.M."/>
            <person name="Islam R."/>
            <person name="Rashid M.M."/>
            <person name="Khan S.A."/>
            <person name="Rahman M.S."/>
            <person name="Alam M."/>
        </authorList>
    </citation>
    <scope>NUCLEOTIDE SEQUENCE [LARGE SCALE GENOMIC DNA]</scope>
    <source>
        <strain evidence="2">cv. CVL-1</strain>
        <tissue evidence="1">Whole seedling</tissue>
    </source>
</reference>
<accession>A0A1R3HFZ9</accession>
<dbReference type="AlphaFoldDB" id="A0A1R3HFZ9"/>
<dbReference type="Gramene" id="OMO69297">
    <property type="protein sequence ID" value="OMO69297"/>
    <property type="gene ID" value="CCACVL1_19564"/>
</dbReference>
<dbReference type="Proteomes" id="UP000188268">
    <property type="component" value="Unassembled WGS sequence"/>
</dbReference>
<dbReference type="EMBL" id="AWWV01012055">
    <property type="protein sequence ID" value="OMO69297.1"/>
    <property type="molecule type" value="Genomic_DNA"/>
</dbReference>
<comment type="caution">
    <text evidence="1">The sequence shown here is derived from an EMBL/GenBank/DDBJ whole genome shotgun (WGS) entry which is preliminary data.</text>
</comment>
<organism evidence="1 2">
    <name type="scientific">Corchorus capsularis</name>
    <name type="common">Jute</name>
    <dbReference type="NCBI Taxonomy" id="210143"/>
    <lineage>
        <taxon>Eukaryota</taxon>
        <taxon>Viridiplantae</taxon>
        <taxon>Streptophyta</taxon>
        <taxon>Embryophyta</taxon>
        <taxon>Tracheophyta</taxon>
        <taxon>Spermatophyta</taxon>
        <taxon>Magnoliopsida</taxon>
        <taxon>eudicotyledons</taxon>
        <taxon>Gunneridae</taxon>
        <taxon>Pentapetalae</taxon>
        <taxon>rosids</taxon>
        <taxon>malvids</taxon>
        <taxon>Malvales</taxon>
        <taxon>Malvaceae</taxon>
        <taxon>Grewioideae</taxon>
        <taxon>Apeibeae</taxon>
        <taxon>Corchorus</taxon>
    </lineage>
</organism>
<evidence type="ECO:0000313" key="1">
    <source>
        <dbReference type="EMBL" id="OMO69297.1"/>
    </source>
</evidence>
<protein>
    <submittedName>
        <fullName evidence="1">Uncharacterized protein</fullName>
    </submittedName>
</protein>
<gene>
    <name evidence="1" type="ORF">CCACVL1_19564</name>
</gene>
<proteinExistence type="predicted"/>
<evidence type="ECO:0000313" key="2">
    <source>
        <dbReference type="Proteomes" id="UP000188268"/>
    </source>
</evidence>
<name>A0A1R3HFZ9_COCAP</name>
<sequence>MAMPTKLVDQNIMPWSKLSPKAPFANYQLLSRWGLKAI</sequence>